<dbReference type="RefSeq" id="WP_147866572.1">
    <property type="nucleotide sequence ID" value="NZ_CP036264.1"/>
</dbReference>
<name>A0A5B9M9C9_9BACT</name>
<dbReference type="SUPFAM" id="SSF52172">
    <property type="entry name" value="CheY-like"/>
    <property type="match status" value="1"/>
</dbReference>
<evidence type="ECO:0000313" key="2">
    <source>
        <dbReference type="EMBL" id="QEF96816.1"/>
    </source>
</evidence>
<keyword evidence="1" id="KW-0732">Signal</keyword>
<dbReference type="KEGG" id="smam:Mal15_08460"/>
<accession>A0A5B9M9C9</accession>
<evidence type="ECO:0000313" key="3">
    <source>
        <dbReference type="Proteomes" id="UP000321353"/>
    </source>
</evidence>
<dbReference type="InterPro" id="IPR011006">
    <property type="entry name" value="CheY-like_superfamily"/>
</dbReference>
<gene>
    <name evidence="2" type="ORF">Mal15_08460</name>
</gene>
<proteinExistence type="predicted"/>
<evidence type="ECO:0000256" key="1">
    <source>
        <dbReference type="SAM" id="SignalP"/>
    </source>
</evidence>
<organism evidence="2 3">
    <name type="scientific">Stieleria maiorica</name>
    <dbReference type="NCBI Taxonomy" id="2795974"/>
    <lineage>
        <taxon>Bacteria</taxon>
        <taxon>Pseudomonadati</taxon>
        <taxon>Planctomycetota</taxon>
        <taxon>Planctomycetia</taxon>
        <taxon>Pirellulales</taxon>
        <taxon>Pirellulaceae</taxon>
        <taxon>Stieleria</taxon>
    </lineage>
</organism>
<dbReference type="EMBL" id="CP036264">
    <property type="protein sequence ID" value="QEF96816.1"/>
    <property type="molecule type" value="Genomic_DNA"/>
</dbReference>
<evidence type="ECO:0008006" key="4">
    <source>
        <dbReference type="Google" id="ProtNLM"/>
    </source>
</evidence>
<keyword evidence="3" id="KW-1185">Reference proteome</keyword>
<sequence precursor="true">MRFHFLTISVFLASVTFLADGASGQFGEGEAVTQDPAESPSNRDELVRQLESTASRGGSYRAQAIRSLARIGAWPQVDRWLGRINGVGDQSELTRSAEVIGSEMLLRISLRSELSDDSRSAIQKMAAAAKAEQQSVERLRGAIDQLAGEDVDANLAANRTLMAGGDAAVKEIVAAIVRGGSGQAISDRHRAKLLGVLEALGDGGGRALNQLALYGDTGVRSAALDALRILDPPSATDTLISAALADDASATEAQIARASAAFPAGFEKLDAIAVLADRLSTLRAVAMRTPNDLTPATLWSVDADRTGVDANRSTEVFLRSRNAYDAAQRLRRLGELPPTVAHSVLSADLAYRVMVDVDWGDPEQIQAIRRSYADQMNPPALLAALARQRELGDAPAAVATLRLMSDSVNSGSPSAELLVGRGGGFSELVEAARDPEPLVRYEAATCLSQLVSALGNGFLFPGSSYVRKTLAEMASLDSRPLVILLETRPVVALRQESNLNQLGYAVRKVTSALDAEREIQRGGDLRMVVSKIRIADAAPAELVDRVRRQPKGSRIPIVFYSDAETSEKSIRRTEYETTSNRWISDNTPAVYLVALPGSPAAFSDVLAEIESKRRLPALTVSDRARFRVIGAEALQGDSAPR</sequence>
<feature type="signal peptide" evidence="1">
    <location>
        <begin position="1"/>
        <end position="21"/>
    </location>
</feature>
<reference evidence="2 3" key="1">
    <citation type="submission" date="2019-02" db="EMBL/GenBank/DDBJ databases">
        <title>Planctomycetal bacteria perform biofilm scaping via a novel small molecule.</title>
        <authorList>
            <person name="Jeske O."/>
            <person name="Boedeker C."/>
            <person name="Wiegand S."/>
            <person name="Breitling P."/>
            <person name="Kallscheuer N."/>
            <person name="Jogler M."/>
            <person name="Rohde M."/>
            <person name="Petersen J."/>
            <person name="Medema M.H."/>
            <person name="Surup F."/>
            <person name="Jogler C."/>
        </authorList>
    </citation>
    <scope>NUCLEOTIDE SEQUENCE [LARGE SCALE GENOMIC DNA]</scope>
    <source>
        <strain evidence="2 3">Mal15</strain>
    </source>
</reference>
<dbReference type="AlphaFoldDB" id="A0A5B9M9C9"/>
<protein>
    <recommendedName>
        <fullName evidence="4">HEAT repeat protein</fullName>
    </recommendedName>
</protein>
<dbReference type="Proteomes" id="UP000321353">
    <property type="component" value="Chromosome"/>
</dbReference>
<feature type="chain" id="PRO_5022713023" description="HEAT repeat protein" evidence="1">
    <location>
        <begin position="22"/>
        <end position="641"/>
    </location>
</feature>